<dbReference type="EMBL" id="QJRG01000042">
    <property type="protein sequence ID" value="RWU23033.1"/>
    <property type="molecule type" value="Genomic_DNA"/>
</dbReference>
<dbReference type="Proteomes" id="UP000288983">
    <property type="component" value="Unassembled WGS sequence"/>
</dbReference>
<organism evidence="2 3">
    <name type="scientific">Pseudomonas alkylphenolica</name>
    <dbReference type="NCBI Taxonomy" id="237609"/>
    <lineage>
        <taxon>Bacteria</taxon>
        <taxon>Pseudomonadati</taxon>
        <taxon>Pseudomonadota</taxon>
        <taxon>Gammaproteobacteria</taxon>
        <taxon>Pseudomonadales</taxon>
        <taxon>Pseudomonadaceae</taxon>
        <taxon>Pseudomonas</taxon>
    </lineage>
</organism>
<reference evidence="2 3" key="1">
    <citation type="submission" date="2018-06" db="EMBL/GenBank/DDBJ databases">
        <title>Bacteria isolated from soil of Wuhan.</title>
        <authorList>
            <person name="Wei X."/>
            <person name="Chunhua H."/>
        </authorList>
    </citation>
    <scope>NUCLEOTIDE SEQUENCE [LARGE SCALE GENOMIC DNA]</scope>
    <source>
        <strain evidence="3">xwS2</strain>
    </source>
</reference>
<protein>
    <submittedName>
        <fullName evidence="2">Uncharacterized protein</fullName>
    </submittedName>
</protein>
<accession>A0A443ZTI3</accession>
<sequence length="60" mass="6399">MIWAVLVIGVLFLSIIGIGCTLVIFSKDEGLGKRVLISVIGVSILAATWNGTGWLVENLK</sequence>
<dbReference type="RefSeq" id="WP_128323699.1">
    <property type="nucleotide sequence ID" value="NZ_QJRG01000042.1"/>
</dbReference>
<keyword evidence="1" id="KW-0812">Transmembrane</keyword>
<evidence type="ECO:0000313" key="2">
    <source>
        <dbReference type="EMBL" id="RWU23033.1"/>
    </source>
</evidence>
<evidence type="ECO:0000313" key="3">
    <source>
        <dbReference type="Proteomes" id="UP000288983"/>
    </source>
</evidence>
<name>A0A443ZTI3_9PSED</name>
<evidence type="ECO:0000256" key="1">
    <source>
        <dbReference type="SAM" id="Phobius"/>
    </source>
</evidence>
<gene>
    <name evidence="2" type="ORF">DM813_12615</name>
</gene>
<comment type="caution">
    <text evidence="2">The sequence shown here is derived from an EMBL/GenBank/DDBJ whole genome shotgun (WGS) entry which is preliminary data.</text>
</comment>
<proteinExistence type="predicted"/>
<dbReference type="AlphaFoldDB" id="A0A443ZTI3"/>
<keyword evidence="1" id="KW-1133">Transmembrane helix</keyword>
<keyword evidence="1" id="KW-0472">Membrane</keyword>
<feature type="transmembrane region" description="Helical" evidence="1">
    <location>
        <begin position="37"/>
        <end position="56"/>
    </location>
</feature>
<feature type="transmembrane region" description="Helical" evidence="1">
    <location>
        <begin position="6"/>
        <end position="25"/>
    </location>
</feature>